<keyword evidence="3" id="KW-1185">Reference proteome</keyword>
<dbReference type="Proteomes" id="UP000053573">
    <property type="component" value="Unassembled WGS sequence"/>
</dbReference>
<feature type="compositionally biased region" description="Polar residues" evidence="1">
    <location>
        <begin position="1"/>
        <end position="11"/>
    </location>
</feature>
<gene>
    <name evidence="2" type="ORF">EMPG_14297</name>
</gene>
<proteinExistence type="predicted"/>
<organism evidence="2 3">
    <name type="scientific">Blastomyces silverae</name>
    <dbReference type="NCBI Taxonomy" id="2060906"/>
    <lineage>
        <taxon>Eukaryota</taxon>
        <taxon>Fungi</taxon>
        <taxon>Dikarya</taxon>
        <taxon>Ascomycota</taxon>
        <taxon>Pezizomycotina</taxon>
        <taxon>Eurotiomycetes</taxon>
        <taxon>Eurotiomycetidae</taxon>
        <taxon>Onygenales</taxon>
        <taxon>Ajellomycetaceae</taxon>
        <taxon>Blastomyces</taxon>
    </lineage>
</organism>
<evidence type="ECO:0000313" key="3">
    <source>
        <dbReference type="Proteomes" id="UP000053573"/>
    </source>
</evidence>
<name>A0A0H1BMH8_9EURO</name>
<accession>A0A0H1BMH8</accession>
<dbReference type="EMBL" id="LDEV01002085">
    <property type="protein sequence ID" value="KLJ10326.1"/>
    <property type="molecule type" value="Genomic_DNA"/>
</dbReference>
<reference evidence="3" key="1">
    <citation type="journal article" date="2015" name="PLoS Genet.">
        <title>The dynamic genome and transcriptome of the human fungal pathogen Blastomyces and close relative Emmonsia.</title>
        <authorList>
            <person name="Munoz J.F."/>
            <person name="Gauthier G.M."/>
            <person name="Desjardins C.A."/>
            <person name="Gallo J.E."/>
            <person name="Holder J."/>
            <person name="Sullivan T.D."/>
            <person name="Marty A.J."/>
            <person name="Carmen J.C."/>
            <person name="Chen Z."/>
            <person name="Ding L."/>
            <person name="Gujja S."/>
            <person name="Magrini V."/>
            <person name="Misas E."/>
            <person name="Mitreva M."/>
            <person name="Priest M."/>
            <person name="Saif S."/>
            <person name="Whiston E.A."/>
            <person name="Young S."/>
            <person name="Zeng Q."/>
            <person name="Goldman W.E."/>
            <person name="Mardis E.R."/>
            <person name="Taylor J.W."/>
            <person name="McEwen J.G."/>
            <person name="Clay O.K."/>
            <person name="Klein B.S."/>
            <person name="Cuomo C.A."/>
        </authorList>
    </citation>
    <scope>NUCLEOTIDE SEQUENCE [LARGE SCALE GENOMIC DNA]</scope>
    <source>
        <strain evidence="3">UAMH 139</strain>
    </source>
</reference>
<evidence type="ECO:0000256" key="1">
    <source>
        <dbReference type="SAM" id="MobiDB-lite"/>
    </source>
</evidence>
<dbReference type="AlphaFoldDB" id="A0A0H1BMH8"/>
<protein>
    <submittedName>
        <fullName evidence="2">Uncharacterized protein</fullName>
    </submittedName>
</protein>
<sequence length="124" mass="13480">MICSSQVPTDTPRTHASDLVPGTPLQRPGANMSGTITRPSSNAVLLWVSAWSSFITGLVCRGSNMVLASGARIDRNGNSQTWHACLSHFIPSRCTRLSDRMLRNISLTTPSSPVWSLRCLMLPL</sequence>
<feature type="region of interest" description="Disordered" evidence="1">
    <location>
        <begin position="1"/>
        <end position="34"/>
    </location>
</feature>
<evidence type="ECO:0000313" key="2">
    <source>
        <dbReference type="EMBL" id="KLJ10326.1"/>
    </source>
</evidence>
<comment type="caution">
    <text evidence="2">The sequence shown here is derived from an EMBL/GenBank/DDBJ whole genome shotgun (WGS) entry which is preliminary data.</text>
</comment>